<dbReference type="InterPro" id="IPR013210">
    <property type="entry name" value="LRR_N_plant-typ"/>
</dbReference>
<dbReference type="OrthoDB" id="676979at2759"/>
<protein>
    <recommendedName>
        <fullName evidence="6">Leucine-rich repeat-containing N-terminal plant-type domain-containing protein</fullName>
    </recommendedName>
</protein>
<dbReference type="SUPFAM" id="SSF52058">
    <property type="entry name" value="L domain-like"/>
    <property type="match status" value="1"/>
</dbReference>
<gene>
    <name evidence="7" type="primary">LOC123403860</name>
</gene>
<dbReference type="Gramene" id="HORVU.MOREX.r2.1HG0001860.1">
    <property type="protein sequence ID" value="HORVU.MOREX.r2.1HG0001860.1.CDS.1"/>
    <property type="gene ID" value="HORVU.MOREX.r2.1HG0001860"/>
</dbReference>
<dbReference type="Gene3D" id="3.80.10.10">
    <property type="entry name" value="Ribonuclease Inhibitor"/>
    <property type="match status" value="1"/>
</dbReference>
<feature type="chain" id="PRO_5035262225" description="Leucine-rich repeat-containing N-terminal plant-type domain-containing protein" evidence="5">
    <location>
        <begin position="23"/>
        <end position="338"/>
    </location>
</feature>
<evidence type="ECO:0000313" key="8">
    <source>
        <dbReference type="Proteomes" id="UP000011116"/>
    </source>
</evidence>
<dbReference type="Proteomes" id="UP000011116">
    <property type="component" value="Chromosome 1H"/>
</dbReference>
<dbReference type="Pfam" id="PF08263">
    <property type="entry name" value="LRRNT_2"/>
    <property type="match status" value="1"/>
</dbReference>
<reference evidence="7" key="3">
    <citation type="submission" date="2022-01" db="UniProtKB">
        <authorList>
            <consortium name="EnsemblPlants"/>
        </authorList>
    </citation>
    <scope>IDENTIFICATION</scope>
    <source>
        <strain evidence="7">subsp. vulgare</strain>
    </source>
</reference>
<feature type="signal peptide" evidence="5">
    <location>
        <begin position="1"/>
        <end position="22"/>
    </location>
</feature>
<keyword evidence="5" id="KW-0732">Signal</keyword>
<dbReference type="Pfam" id="PF13855">
    <property type="entry name" value="LRR_8"/>
    <property type="match status" value="1"/>
</dbReference>
<proteinExistence type="inferred from homology"/>
<keyword evidence="8" id="KW-1185">Reference proteome</keyword>
<reference evidence="8" key="1">
    <citation type="journal article" date="2012" name="Nature">
        <title>A physical, genetic and functional sequence assembly of the barley genome.</title>
        <authorList>
            <consortium name="The International Barley Genome Sequencing Consortium"/>
            <person name="Mayer K.F."/>
            <person name="Waugh R."/>
            <person name="Brown J.W."/>
            <person name="Schulman A."/>
            <person name="Langridge P."/>
            <person name="Platzer M."/>
            <person name="Fincher G.B."/>
            <person name="Muehlbauer G.J."/>
            <person name="Sato K."/>
            <person name="Close T.J."/>
            <person name="Wise R.P."/>
            <person name="Stein N."/>
        </authorList>
    </citation>
    <scope>NUCLEOTIDE SEQUENCE [LARGE SCALE GENOMIC DNA]</scope>
    <source>
        <strain evidence="8">cv. Morex</strain>
    </source>
</reference>
<dbReference type="RefSeq" id="XP_044953717.1">
    <property type="nucleotide sequence ID" value="XM_045097782.1"/>
</dbReference>
<evidence type="ECO:0000256" key="5">
    <source>
        <dbReference type="SAM" id="SignalP"/>
    </source>
</evidence>
<dbReference type="InterPro" id="IPR001611">
    <property type="entry name" value="Leu-rich_rpt"/>
</dbReference>
<dbReference type="Gramene" id="HORVU.MOREX.r3.1HG0002670.1">
    <property type="protein sequence ID" value="HORVU.MOREX.r3.1HG0002670.1.CDS1"/>
    <property type="gene ID" value="HORVU.MOREX.r3.1HG0002670"/>
</dbReference>
<sequence>MAGASPLHLLLSFLLLVLMAAADQCHDDDHAALVAIDTALGSPYHFASWTPDSACCDWYDVDCDADTGRVVGLRVYQDTNMSGIIPDAIANLTFLETLTLHHLPAISGAIPDSLVALSNLSELTISYTGVSGPVPSFLGALTALTLLDLSYNSLAGVIPPSLADLINLSSINLRRNRLSGAIPSLLLSKSPDGAYLQLSHNNLSGIIPTEFATVNFSYVDLSRNTLSGDATCLFGAQKAIQHLDVSRNALNFDLSDVEFPEQLTYADLSHNAIRGAIPAQVATLDGLQQFNVSFNRLCGAVPTGGNMSRFGRYSYLHNKCLCGTPLTACRQRPVGYLH</sequence>
<dbReference type="EnsemblPlants" id="HORVU.MOREX.r3.1HG0002670.1">
    <property type="protein sequence ID" value="HORVU.MOREX.r3.1HG0002670.1.CDS1"/>
    <property type="gene ID" value="HORVU.MOREX.r3.1HG0002670"/>
</dbReference>
<feature type="domain" description="Leucine-rich repeat-containing N-terminal plant-type" evidence="6">
    <location>
        <begin position="26"/>
        <end position="64"/>
    </location>
</feature>
<evidence type="ECO:0000259" key="6">
    <source>
        <dbReference type="Pfam" id="PF08263"/>
    </source>
</evidence>
<dbReference type="GeneID" id="123403860"/>
<dbReference type="FunFam" id="3.80.10.10:FF:000348">
    <property type="entry name" value="Polygalacturonase inhibitor 1"/>
    <property type="match status" value="1"/>
</dbReference>
<dbReference type="InterPro" id="IPR051848">
    <property type="entry name" value="PGIP"/>
</dbReference>
<comment type="similarity">
    <text evidence="4">Belongs to the polygalacturonase-inhibiting protein family.</text>
</comment>
<dbReference type="KEGG" id="hvg:123403860"/>
<keyword evidence="3" id="KW-0677">Repeat</keyword>
<dbReference type="PANTHER" id="PTHR48059">
    <property type="entry name" value="POLYGALACTURONASE INHIBITOR 1"/>
    <property type="match status" value="1"/>
</dbReference>
<dbReference type="AlphaFoldDB" id="A0A8I6WCM4"/>
<comment type="subcellular location">
    <subcellularLocation>
        <location evidence="1">Cell envelope</location>
    </subcellularLocation>
</comment>
<evidence type="ECO:0000256" key="3">
    <source>
        <dbReference type="ARBA" id="ARBA00022737"/>
    </source>
</evidence>
<evidence type="ECO:0000256" key="2">
    <source>
        <dbReference type="ARBA" id="ARBA00022614"/>
    </source>
</evidence>
<evidence type="ECO:0000256" key="4">
    <source>
        <dbReference type="ARBA" id="ARBA00038043"/>
    </source>
</evidence>
<organism evidence="7 8">
    <name type="scientific">Hordeum vulgare subsp. vulgare</name>
    <name type="common">Domesticated barley</name>
    <dbReference type="NCBI Taxonomy" id="112509"/>
    <lineage>
        <taxon>Eukaryota</taxon>
        <taxon>Viridiplantae</taxon>
        <taxon>Streptophyta</taxon>
        <taxon>Embryophyta</taxon>
        <taxon>Tracheophyta</taxon>
        <taxon>Spermatophyta</taxon>
        <taxon>Magnoliopsida</taxon>
        <taxon>Liliopsida</taxon>
        <taxon>Poales</taxon>
        <taxon>Poaceae</taxon>
        <taxon>BOP clade</taxon>
        <taxon>Pooideae</taxon>
        <taxon>Triticodae</taxon>
        <taxon>Triticeae</taxon>
        <taxon>Hordeinae</taxon>
        <taxon>Hordeum</taxon>
    </lineage>
</organism>
<keyword evidence="2" id="KW-0433">Leucine-rich repeat</keyword>
<dbReference type="PANTHER" id="PTHR48059:SF2">
    <property type="entry name" value="LEUCINE-RICH REPEAT-CONTAINING N-TERMINAL PLANT-TYPE DOMAIN-CONTAINING PROTEIN"/>
    <property type="match status" value="1"/>
</dbReference>
<dbReference type="Pfam" id="PF00560">
    <property type="entry name" value="LRR_1"/>
    <property type="match status" value="1"/>
</dbReference>
<evidence type="ECO:0000256" key="1">
    <source>
        <dbReference type="ARBA" id="ARBA00004196"/>
    </source>
</evidence>
<accession>A0A8I6WCM4</accession>
<name>A0A8I6WCM4_HORVV</name>
<evidence type="ECO:0000313" key="7">
    <source>
        <dbReference type="EnsemblPlants" id="HORVU.MOREX.r3.1HG0002670.1.CDS1"/>
    </source>
</evidence>
<reference evidence="7" key="2">
    <citation type="submission" date="2020-10" db="EMBL/GenBank/DDBJ databases">
        <authorList>
            <person name="Scholz U."/>
            <person name="Mascher M."/>
            <person name="Fiebig A."/>
        </authorList>
    </citation>
    <scope>NUCLEOTIDE SEQUENCE [LARGE SCALE GENOMIC DNA]</scope>
    <source>
        <strain evidence="7">cv. Morex</strain>
    </source>
</reference>
<dbReference type="InterPro" id="IPR032675">
    <property type="entry name" value="LRR_dom_sf"/>
</dbReference>
<dbReference type="SMR" id="A0A8I6WCM4"/>